<evidence type="ECO:0000259" key="6">
    <source>
        <dbReference type="Pfam" id="PF13382"/>
    </source>
</evidence>
<gene>
    <name evidence="7" type="primary">ade</name>
    <name evidence="7" type="ORF">GCM10011571_08770</name>
</gene>
<dbReference type="AlphaFoldDB" id="A0A8J2VEG3"/>
<accession>A0A8J2VEG3</accession>
<dbReference type="SUPFAM" id="SSF51556">
    <property type="entry name" value="Metallo-dependent hydrolases"/>
    <property type="match status" value="1"/>
</dbReference>
<dbReference type="PANTHER" id="PTHR11113">
    <property type="entry name" value="N-ACETYLGLUCOSAMINE-6-PHOSPHATE DEACETYLASE"/>
    <property type="match status" value="1"/>
</dbReference>
<dbReference type="InterPro" id="IPR032466">
    <property type="entry name" value="Metal_Hydrolase"/>
</dbReference>
<feature type="domain" description="Adenine deaminase C-terminal" evidence="6">
    <location>
        <begin position="418"/>
        <end position="579"/>
    </location>
</feature>
<proteinExistence type="inferred from homology"/>
<evidence type="ECO:0000313" key="8">
    <source>
        <dbReference type="Proteomes" id="UP000625210"/>
    </source>
</evidence>
<dbReference type="GO" id="GO:0000034">
    <property type="term" value="F:adenine deaminase activity"/>
    <property type="evidence" value="ECO:0007669"/>
    <property type="project" value="UniProtKB-EC"/>
</dbReference>
<reference evidence="7" key="1">
    <citation type="journal article" date="2014" name="Int. J. Syst. Evol. Microbiol.">
        <title>Complete genome sequence of Corynebacterium casei LMG S-19264T (=DSM 44701T), isolated from a smear-ripened cheese.</title>
        <authorList>
            <consortium name="US DOE Joint Genome Institute (JGI-PGF)"/>
            <person name="Walter F."/>
            <person name="Albersmeier A."/>
            <person name="Kalinowski J."/>
            <person name="Ruckert C."/>
        </authorList>
    </citation>
    <scope>NUCLEOTIDE SEQUENCE</scope>
    <source>
        <strain evidence="7">CGMCC 1.15179</strain>
    </source>
</reference>
<dbReference type="Gene3D" id="2.30.40.10">
    <property type="entry name" value="Urease, subunit C, domain 1"/>
    <property type="match status" value="1"/>
</dbReference>
<dbReference type="EMBL" id="BMHQ01000002">
    <property type="protein sequence ID" value="GGE09729.1"/>
    <property type="molecule type" value="Genomic_DNA"/>
</dbReference>
<comment type="catalytic activity">
    <reaction evidence="4">
        <text>adenine + H2O + H(+) = hypoxanthine + NH4(+)</text>
        <dbReference type="Rhea" id="RHEA:23688"/>
        <dbReference type="ChEBI" id="CHEBI:15377"/>
        <dbReference type="ChEBI" id="CHEBI:15378"/>
        <dbReference type="ChEBI" id="CHEBI:16708"/>
        <dbReference type="ChEBI" id="CHEBI:17368"/>
        <dbReference type="ChEBI" id="CHEBI:28938"/>
        <dbReference type="EC" id="3.5.4.2"/>
    </reaction>
</comment>
<keyword evidence="8" id="KW-1185">Reference proteome</keyword>
<evidence type="ECO:0000256" key="2">
    <source>
        <dbReference type="ARBA" id="ARBA00012782"/>
    </source>
</evidence>
<dbReference type="Pfam" id="PF13382">
    <property type="entry name" value="Adenine_deam_C"/>
    <property type="match status" value="1"/>
</dbReference>
<dbReference type="InterPro" id="IPR011059">
    <property type="entry name" value="Metal-dep_hydrolase_composite"/>
</dbReference>
<dbReference type="RefSeq" id="WP_188646657.1">
    <property type="nucleotide sequence ID" value="NZ_BMHQ01000002.1"/>
</dbReference>
<dbReference type="InterPro" id="IPR006680">
    <property type="entry name" value="Amidohydro-rel"/>
</dbReference>
<dbReference type="Gene3D" id="3.20.20.140">
    <property type="entry name" value="Metal-dependent hydrolases"/>
    <property type="match status" value="1"/>
</dbReference>
<sequence>MYDKLKADSLSRLIETSMGLRPPQKVLTGGQVLNVYTGRLENKEVALAEGRIAYIGSLEEGKVVAGNETEVIDVSGCVLVPGYIEPHAHPFQLYNPVTLAEKVLSTGTTTLISDNLHFFTGLEPSEQVDLQEELAKLPVHYFWWARWDPQTFLGEDPEGLFSYERVKQAMDLPNVLQGGELTDWVALLNRDASMLRWMCDAKQNGQRVEGHAPGASYRTLARLAAAGVTGDHESIDPDEVWRRLELGYMTTLRHSSLRPDVPVLIRGLMERADEVPWHRLMMTTDGPTPPYLREGFVDVMLRAAMEAGCDPIRAYQMVTINPAVYYGLDDRLGGLAPGRVADINVLQSLEDPTPVHVLAQGDWAVQDRKRVLAMPFVDWSAYEGLRVLSDWEVSPSELKLNDRAETIPVIRMINPVITKGAEEPVTPDIQSGCLPPEEDRLYVTLADRYGRWITKGLLTGFGRGIDGLASTYNGSGDLLLIGRDVEAMARAANRVLRDGGGISWDQGGNALFHLPLPLGGHMSLQPADMLIDQSEELIRLLKQHDHPFYDPIYTFLFLSSTHLPQVRLTSKGIMRVKDRQILAPSERLR</sequence>
<evidence type="ECO:0000313" key="7">
    <source>
        <dbReference type="EMBL" id="GGE09729.1"/>
    </source>
</evidence>
<dbReference type="EC" id="3.5.4.2" evidence="2"/>
<dbReference type="PANTHER" id="PTHR11113:SF6">
    <property type="entry name" value="ADENINE DEAMINASE YERA-RELATED"/>
    <property type="match status" value="1"/>
</dbReference>
<dbReference type="Pfam" id="PF01979">
    <property type="entry name" value="Amidohydro_1"/>
    <property type="match status" value="1"/>
</dbReference>
<dbReference type="SUPFAM" id="SSF51338">
    <property type="entry name" value="Composite domain of metallo-dependent hydrolases"/>
    <property type="match status" value="1"/>
</dbReference>
<reference evidence="7" key="2">
    <citation type="submission" date="2020-09" db="EMBL/GenBank/DDBJ databases">
        <authorList>
            <person name="Sun Q."/>
            <person name="Zhou Y."/>
        </authorList>
    </citation>
    <scope>NUCLEOTIDE SEQUENCE</scope>
    <source>
        <strain evidence="7">CGMCC 1.15179</strain>
    </source>
</reference>
<evidence type="ECO:0000256" key="4">
    <source>
        <dbReference type="ARBA" id="ARBA00047720"/>
    </source>
</evidence>
<name>A0A8J2VEG3_9BACL</name>
<evidence type="ECO:0000256" key="1">
    <source>
        <dbReference type="ARBA" id="ARBA00006773"/>
    </source>
</evidence>
<comment type="caution">
    <text evidence="7">The sequence shown here is derived from an EMBL/GenBank/DDBJ whole genome shotgun (WGS) entry which is preliminary data.</text>
</comment>
<keyword evidence="3" id="KW-0378">Hydrolase</keyword>
<evidence type="ECO:0000256" key="3">
    <source>
        <dbReference type="ARBA" id="ARBA00022801"/>
    </source>
</evidence>
<evidence type="ECO:0000259" key="5">
    <source>
        <dbReference type="Pfam" id="PF01979"/>
    </source>
</evidence>
<organism evidence="7 8">
    <name type="scientific">Marinithermofilum abyssi</name>
    <dbReference type="NCBI Taxonomy" id="1571185"/>
    <lineage>
        <taxon>Bacteria</taxon>
        <taxon>Bacillati</taxon>
        <taxon>Bacillota</taxon>
        <taxon>Bacilli</taxon>
        <taxon>Bacillales</taxon>
        <taxon>Thermoactinomycetaceae</taxon>
        <taxon>Marinithermofilum</taxon>
    </lineage>
</organism>
<feature type="domain" description="Amidohydrolase-related" evidence="5">
    <location>
        <begin position="78"/>
        <end position="376"/>
    </location>
</feature>
<comment type="similarity">
    <text evidence="1">Belongs to the metallo-dependent hydrolases superfamily. Adenine deaminase family.</text>
</comment>
<dbReference type="InterPro" id="IPR026912">
    <property type="entry name" value="Adenine_deam_C"/>
</dbReference>
<dbReference type="Proteomes" id="UP000625210">
    <property type="component" value="Unassembled WGS sequence"/>
</dbReference>
<protein>
    <recommendedName>
        <fullName evidence="2">adenine deaminase</fullName>
        <ecNumber evidence="2">3.5.4.2</ecNumber>
    </recommendedName>
</protein>